<gene>
    <name evidence="8" type="ORF">GCM10010430_24320</name>
</gene>
<dbReference type="InterPro" id="IPR001789">
    <property type="entry name" value="Sig_transdc_resp-reg_receiver"/>
</dbReference>
<comment type="caution">
    <text evidence="8">The sequence shown here is derived from an EMBL/GenBank/DDBJ whole genome shotgun (WGS) entry which is preliminary data.</text>
</comment>
<dbReference type="InterPro" id="IPR058245">
    <property type="entry name" value="NreC/VraR/RcsB-like_REC"/>
</dbReference>
<reference evidence="9" key="1">
    <citation type="journal article" date="2019" name="Int. J. Syst. Evol. Microbiol.">
        <title>The Global Catalogue of Microorganisms (GCM) 10K type strain sequencing project: providing services to taxonomists for standard genome sequencing and annotation.</title>
        <authorList>
            <consortium name="The Broad Institute Genomics Platform"/>
            <consortium name="The Broad Institute Genome Sequencing Center for Infectious Disease"/>
            <person name="Wu L."/>
            <person name="Ma J."/>
        </authorList>
    </citation>
    <scope>NUCLEOTIDE SEQUENCE [LARGE SCALE GENOMIC DNA]</scope>
    <source>
        <strain evidence="9">JCM 7356</strain>
    </source>
</reference>
<dbReference type="EMBL" id="BAAATR010000008">
    <property type="protein sequence ID" value="GAA2241876.1"/>
    <property type="molecule type" value="Genomic_DNA"/>
</dbReference>
<evidence type="ECO:0000259" key="6">
    <source>
        <dbReference type="PROSITE" id="PS50043"/>
    </source>
</evidence>
<evidence type="ECO:0000256" key="1">
    <source>
        <dbReference type="ARBA" id="ARBA00022553"/>
    </source>
</evidence>
<dbReference type="InterPro" id="IPR000792">
    <property type="entry name" value="Tscrpt_reg_LuxR_C"/>
</dbReference>
<keyword evidence="9" id="KW-1185">Reference proteome</keyword>
<dbReference type="Gene3D" id="3.40.50.2300">
    <property type="match status" value="1"/>
</dbReference>
<evidence type="ECO:0000256" key="4">
    <source>
        <dbReference type="ARBA" id="ARBA00023163"/>
    </source>
</evidence>
<dbReference type="PRINTS" id="PR00038">
    <property type="entry name" value="HTHLUXR"/>
</dbReference>
<dbReference type="SMART" id="SM00421">
    <property type="entry name" value="HTH_LUXR"/>
    <property type="match status" value="1"/>
</dbReference>
<dbReference type="SUPFAM" id="SSF46894">
    <property type="entry name" value="C-terminal effector domain of the bipartite response regulators"/>
    <property type="match status" value="1"/>
</dbReference>
<evidence type="ECO:0000313" key="9">
    <source>
        <dbReference type="Proteomes" id="UP001500305"/>
    </source>
</evidence>
<dbReference type="SMART" id="SM00448">
    <property type="entry name" value="REC"/>
    <property type="match status" value="1"/>
</dbReference>
<sequence>MRRGGARTGGGLVSGEVVRVLVVDDHPALRLGVRVMLEDQPDLRVVGEADGVDQALRLLAGSPAEDVPDVVLLDLNLGAGQLQGVDLVQQLAGRADAPAVLVFSAYDAAQEAFAALDAGAMGVIGKEAGAEALVSAVRAAARGESVLGPAAVGRLLQRMRGAIPVLSRREAEVLRLLVDGLSNRQISARLFISEATAKSHLTNIYAKLGVESRGAAVAVALREGLLRVG</sequence>
<proteinExistence type="predicted"/>
<dbReference type="CDD" id="cd17535">
    <property type="entry name" value="REC_NarL-like"/>
    <property type="match status" value="1"/>
</dbReference>
<feature type="domain" description="HTH luxR-type" evidence="6">
    <location>
        <begin position="159"/>
        <end position="224"/>
    </location>
</feature>
<dbReference type="Pfam" id="PF00072">
    <property type="entry name" value="Response_reg"/>
    <property type="match status" value="1"/>
</dbReference>
<protein>
    <submittedName>
        <fullName evidence="8">Response regulator transcription factor</fullName>
    </submittedName>
</protein>
<dbReference type="InterPro" id="IPR039420">
    <property type="entry name" value="WalR-like"/>
</dbReference>
<feature type="domain" description="Response regulatory" evidence="7">
    <location>
        <begin position="19"/>
        <end position="141"/>
    </location>
</feature>
<dbReference type="PROSITE" id="PS50110">
    <property type="entry name" value="RESPONSE_REGULATORY"/>
    <property type="match status" value="1"/>
</dbReference>
<dbReference type="PANTHER" id="PTHR43214:SF24">
    <property type="entry name" value="TRANSCRIPTIONAL REGULATORY PROTEIN NARL-RELATED"/>
    <property type="match status" value="1"/>
</dbReference>
<dbReference type="SUPFAM" id="SSF52172">
    <property type="entry name" value="CheY-like"/>
    <property type="match status" value="1"/>
</dbReference>
<evidence type="ECO:0000313" key="8">
    <source>
        <dbReference type="EMBL" id="GAA2241876.1"/>
    </source>
</evidence>
<dbReference type="InterPro" id="IPR011006">
    <property type="entry name" value="CheY-like_superfamily"/>
</dbReference>
<dbReference type="CDD" id="cd06170">
    <property type="entry name" value="LuxR_C_like"/>
    <property type="match status" value="1"/>
</dbReference>
<keyword evidence="3" id="KW-0238">DNA-binding</keyword>
<evidence type="ECO:0000259" key="7">
    <source>
        <dbReference type="PROSITE" id="PS50110"/>
    </source>
</evidence>
<evidence type="ECO:0000256" key="3">
    <source>
        <dbReference type="ARBA" id="ARBA00023125"/>
    </source>
</evidence>
<dbReference type="Proteomes" id="UP001500305">
    <property type="component" value="Unassembled WGS sequence"/>
</dbReference>
<evidence type="ECO:0000256" key="2">
    <source>
        <dbReference type="ARBA" id="ARBA00023015"/>
    </source>
</evidence>
<keyword evidence="4" id="KW-0804">Transcription</keyword>
<evidence type="ECO:0000256" key="5">
    <source>
        <dbReference type="PROSITE-ProRule" id="PRU00169"/>
    </source>
</evidence>
<dbReference type="PROSITE" id="PS50043">
    <property type="entry name" value="HTH_LUXR_2"/>
    <property type="match status" value="1"/>
</dbReference>
<feature type="modified residue" description="4-aspartylphosphate" evidence="5">
    <location>
        <position position="74"/>
    </location>
</feature>
<accession>A0ABP5QQ27</accession>
<dbReference type="Pfam" id="PF00196">
    <property type="entry name" value="GerE"/>
    <property type="match status" value="1"/>
</dbReference>
<organism evidence="8 9">
    <name type="scientific">Kitasatospora cystarginea</name>
    <dbReference type="NCBI Taxonomy" id="58350"/>
    <lineage>
        <taxon>Bacteria</taxon>
        <taxon>Bacillati</taxon>
        <taxon>Actinomycetota</taxon>
        <taxon>Actinomycetes</taxon>
        <taxon>Kitasatosporales</taxon>
        <taxon>Streptomycetaceae</taxon>
        <taxon>Kitasatospora</taxon>
    </lineage>
</organism>
<name>A0ABP5QQ27_9ACTN</name>
<dbReference type="InterPro" id="IPR016032">
    <property type="entry name" value="Sig_transdc_resp-reg_C-effctor"/>
</dbReference>
<dbReference type="PANTHER" id="PTHR43214">
    <property type="entry name" value="TWO-COMPONENT RESPONSE REGULATOR"/>
    <property type="match status" value="1"/>
</dbReference>
<keyword evidence="2" id="KW-0805">Transcription regulation</keyword>
<keyword evidence="1 5" id="KW-0597">Phosphoprotein</keyword>